<dbReference type="PANTHER" id="PTHR44835">
    <property type="entry name" value="UDP-N-ACETYLGLUCOSAMINE--PEPTIDE N-ACETYLGLUCOSAMINYLTRANSFERASE SPINDLY-RELATED"/>
    <property type="match status" value="1"/>
</dbReference>
<protein>
    <submittedName>
        <fullName evidence="4">Uncharacterized protein</fullName>
    </submittedName>
</protein>
<comment type="pathway">
    <text evidence="1">Protein modification; protein glycosylation.</text>
</comment>
<dbReference type="InterPro" id="IPR051939">
    <property type="entry name" value="Glycosyltr_41/O-GlcNAc_trsf"/>
</dbReference>
<dbReference type="GO" id="GO:0016757">
    <property type="term" value="F:glycosyltransferase activity"/>
    <property type="evidence" value="ECO:0007669"/>
    <property type="project" value="UniProtKB-KW"/>
</dbReference>
<name>A0A381TVF7_9ZZZZ</name>
<dbReference type="Pfam" id="PF13181">
    <property type="entry name" value="TPR_8"/>
    <property type="match status" value="3"/>
</dbReference>
<evidence type="ECO:0000313" key="4">
    <source>
        <dbReference type="EMBL" id="SVA19814.1"/>
    </source>
</evidence>
<evidence type="ECO:0000256" key="2">
    <source>
        <dbReference type="ARBA" id="ARBA00022676"/>
    </source>
</evidence>
<evidence type="ECO:0000256" key="3">
    <source>
        <dbReference type="ARBA" id="ARBA00022679"/>
    </source>
</evidence>
<evidence type="ECO:0000256" key="1">
    <source>
        <dbReference type="ARBA" id="ARBA00004922"/>
    </source>
</evidence>
<dbReference type="PANTHER" id="PTHR44835:SF1">
    <property type="entry name" value="PROTEIN O-GLCNAC TRANSFERASE"/>
    <property type="match status" value="1"/>
</dbReference>
<sequence>MKNNILISFILVCTNLFGSAEDHLLLIQSSIDAGEYLIAEVNCETAISEYDANAALYFVRAQVAVKLDRLDDANKYFIKAIELDNKNENYRLEQEKLSELKDGMTNARNTFDRGRMDDAIIEYEKLSSAFANNAIVFYNLGRVYKVNEEFNLAVQNYKIAMDLNPFEEKYSLAIMAIAQEKAKAGDTEYRRQEFDSAIENYKNAIHYSPDYTTAYFKLARTYFKMKDYENARIILGQNLEVDPRQEQSEKMLGDIYRGTGESEEAIKHYNQAISINSNYHQAYYSLGATLLSNGDLENARVALNSAIQLAPDYAKAYGALGTVDQELGEIDSAINNFLQAVTLDAKSFKIHYRLASAYNLQKQYENAKKSAKDCLNIKRNYAPAYFELGISEKALGNKVAATDAFEKAKKDKNWRKSAQFELDMLSKGF</sequence>
<gene>
    <name evidence="4" type="ORF">METZ01_LOCUS72668</name>
</gene>
<accession>A0A381TVF7</accession>
<dbReference type="Pfam" id="PF13414">
    <property type="entry name" value="TPR_11"/>
    <property type="match status" value="2"/>
</dbReference>
<proteinExistence type="predicted"/>
<keyword evidence="2" id="KW-0328">Glycosyltransferase</keyword>
<dbReference type="SUPFAM" id="SSF48452">
    <property type="entry name" value="TPR-like"/>
    <property type="match status" value="2"/>
</dbReference>
<dbReference type="AlphaFoldDB" id="A0A381TVF7"/>
<keyword evidence="3" id="KW-0808">Transferase</keyword>
<reference evidence="4" key="1">
    <citation type="submission" date="2018-05" db="EMBL/GenBank/DDBJ databases">
        <authorList>
            <person name="Lanie J.A."/>
            <person name="Ng W.-L."/>
            <person name="Kazmierczak K.M."/>
            <person name="Andrzejewski T.M."/>
            <person name="Davidsen T.M."/>
            <person name="Wayne K.J."/>
            <person name="Tettelin H."/>
            <person name="Glass J.I."/>
            <person name="Rusch D."/>
            <person name="Podicherti R."/>
            <person name="Tsui H.-C.T."/>
            <person name="Winkler M.E."/>
        </authorList>
    </citation>
    <scope>NUCLEOTIDE SEQUENCE</scope>
</reference>
<organism evidence="4">
    <name type="scientific">marine metagenome</name>
    <dbReference type="NCBI Taxonomy" id="408172"/>
    <lineage>
        <taxon>unclassified sequences</taxon>
        <taxon>metagenomes</taxon>
        <taxon>ecological metagenomes</taxon>
    </lineage>
</organism>
<dbReference type="InterPro" id="IPR019734">
    <property type="entry name" value="TPR_rpt"/>
</dbReference>
<dbReference type="PROSITE" id="PS50005">
    <property type="entry name" value="TPR"/>
    <property type="match status" value="7"/>
</dbReference>
<dbReference type="Gene3D" id="1.25.40.10">
    <property type="entry name" value="Tetratricopeptide repeat domain"/>
    <property type="match status" value="5"/>
</dbReference>
<dbReference type="InterPro" id="IPR011990">
    <property type="entry name" value="TPR-like_helical_dom_sf"/>
</dbReference>
<dbReference type="EMBL" id="UINC01005207">
    <property type="protein sequence ID" value="SVA19814.1"/>
    <property type="molecule type" value="Genomic_DNA"/>
</dbReference>
<dbReference type="SMART" id="SM00028">
    <property type="entry name" value="TPR"/>
    <property type="match status" value="9"/>
</dbReference>